<organism evidence="2 3">
    <name type="scientific">Thelohanellus kitauei</name>
    <name type="common">Myxosporean</name>
    <dbReference type="NCBI Taxonomy" id="669202"/>
    <lineage>
        <taxon>Eukaryota</taxon>
        <taxon>Metazoa</taxon>
        <taxon>Cnidaria</taxon>
        <taxon>Myxozoa</taxon>
        <taxon>Myxosporea</taxon>
        <taxon>Bivalvulida</taxon>
        <taxon>Platysporina</taxon>
        <taxon>Myxobolidae</taxon>
        <taxon>Thelohanellus</taxon>
    </lineage>
</organism>
<dbReference type="Pfam" id="PF17171">
    <property type="entry name" value="GST_C_6"/>
    <property type="match status" value="1"/>
</dbReference>
<name>A0A0C2N3K8_THEKT</name>
<sequence length="246" mass="28494">MISFTHVRSSAMVPQIGLIKSKNHSLPSLCVDSLEIFTYLKICKMEPEINEASWAGPYVIYEDGSKSTDLRDIIKYIAKTAEREISLEERAIMSHIDSILKPYLVDFLYDRHWDTVSRDLNFGLFPLSYIRNKLFRSNYRKKYPSRIISEICSIIHQMSDYLGDRSYFSECGKPNIIDAKVFAITALIIALGKDSRDSVVDMIMNRENLMRHYKLMTPFVVKGLILVIENKYPTQLIRISITRTFS</sequence>
<keyword evidence="3" id="KW-1185">Reference proteome</keyword>
<dbReference type="Proteomes" id="UP000031668">
    <property type="component" value="Unassembled WGS sequence"/>
</dbReference>
<feature type="domain" description="Metaxin glutathione S-transferase" evidence="1">
    <location>
        <begin position="156"/>
        <end position="214"/>
    </location>
</feature>
<dbReference type="AlphaFoldDB" id="A0A0C2N3K8"/>
<protein>
    <recommendedName>
        <fullName evidence="1">Metaxin glutathione S-transferase domain-containing protein</fullName>
    </recommendedName>
</protein>
<evidence type="ECO:0000313" key="3">
    <source>
        <dbReference type="Proteomes" id="UP000031668"/>
    </source>
</evidence>
<evidence type="ECO:0000259" key="1">
    <source>
        <dbReference type="Pfam" id="PF17171"/>
    </source>
</evidence>
<accession>A0A0C2N3K8</accession>
<reference evidence="2 3" key="1">
    <citation type="journal article" date="2014" name="Genome Biol. Evol.">
        <title>The genome of the myxosporean Thelohanellus kitauei shows adaptations to nutrient acquisition within its fish host.</title>
        <authorList>
            <person name="Yang Y."/>
            <person name="Xiong J."/>
            <person name="Zhou Z."/>
            <person name="Huo F."/>
            <person name="Miao W."/>
            <person name="Ran C."/>
            <person name="Liu Y."/>
            <person name="Zhang J."/>
            <person name="Feng J."/>
            <person name="Wang M."/>
            <person name="Wang M."/>
            <person name="Wang L."/>
            <person name="Yao B."/>
        </authorList>
    </citation>
    <scope>NUCLEOTIDE SEQUENCE [LARGE SCALE GENOMIC DNA]</scope>
    <source>
        <strain evidence="2">Wuqing</strain>
    </source>
</reference>
<dbReference type="EMBL" id="JWZT01002856">
    <property type="protein sequence ID" value="KII68472.1"/>
    <property type="molecule type" value="Genomic_DNA"/>
</dbReference>
<gene>
    <name evidence="2" type="ORF">RF11_06908</name>
</gene>
<proteinExistence type="predicted"/>
<dbReference type="InterPro" id="IPR033468">
    <property type="entry name" value="Metaxin_GST"/>
</dbReference>
<evidence type="ECO:0000313" key="2">
    <source>
        <dbReference type="EMBL" id="KII68472.1"/>
    </source>
</evidence>
<comment type="caution">
    <text evidence="2">The sequence shown here is derived from an EMBL/GenBank/DDBJ whole genome shotgun (WGS) entry which is preliminary data.</text>
</comment>